<comment type="caution">
    <text evidence="1">The sequence shown here is derived from an EMBL/GenBank/DDBJ whole genome shotgun (WGS) entry which is preliminary data.</text>
</comment>
<dbReference type="PANTHER" id="PTHR39441:SF1">
    <property type="entry name" value="DUF2252 DOMAIN-CONTAINING PROTEIN"/>
    <property type="match status" value="1"/>
</dbReference>
<sequence>MTTALSTEAAKELFHRSRPTRVERRTVGEHLRLRAPLAGQAVVPALAERPDSIKILRGQEEVRNADLVPLRYQRMASNPFAFLRGAAAVMASDLSLTSNSGIRVQLCGDAHLANFGMFASQERSLVFDLNDFDETLPGPFEWDVKRLAASFAIAARGNGFSSEEVVRASQSVGQSYREWMQAFSERETLDVWYTRVDVEWMVSQLKKSDIRRALVKASDKAKRKNSESAILKLTEIVDGKRQFRSDPPILTPVADGEFGTVVDTLAPVFADYVSTLQSDRAALVARYSFVDFAFKVVGVGSVGTRAYVILLESGDGEPMVLQAKQAGASVLEPYAGASEFANSGERVVAGQRLMQSAGDPFLGWCHGGPSAPFDFYFRQLWDMKGSIDATLLDEHGLRVYGQICGAVLARAHARAGDASIISGYLGETSEFDAAIAAYAVSYADITEVDYAALVATGLGTTPTG</sequence>
<accession>A0A7W3JV31</accession>
<name>A0A7W3JV31_9MICO</name>
<dbReference type="Pfam" id="PF10009">
    <property type="entry name" value="DUF2252"/>
    <property type="match status" value="1"/>
</dbReference>
<dbReference type="PANTHER" id="PTHR39441">
    <property type="entry name" value="DUF2252 DOMAIN-CONTAINING PROTEIN"/>
    <property type="match status" value="1"/>
</dbReference>
<dbReference type="Proteomes" id="UP000524237">
    <property type="component" value="Unassembled WGS sequence"/>
</dbReference>
<dbReference type="RefSeq" id="WP_182485189.1">
    <property type="nucleotide sequence ID" value="NZ_JACGWU010000007.1"/>
</dbReference>
<protein>
    <submittedName>
        <fullName evidence="1">Uncharacterized protein (DUF2252 family)</fullName>
    </submittedName>
</protein>
<dbReference type="InterPro" id="IPR018721">
    <property type="entry name" value="DUF2252"/>
</dbReference>
<dbReference type="AlphaFoldDB" id="A0A7W3JV31"/>
<reference evidence="1 2" key="1">
    <citation type="submission" date="2020-07" db="EMBL/GenBank/DDBJ databases">
        <title>Sequencing the genomes of 1000 actinobacteria strains.</title>
        <authorList>
            <person name="Klenk H.-P."/>
        </authorList>
    </citation>
    <scope>NUCLEOTIDE SEQUENCE [LARGE SCALE GENOMIC DNA]</scope>
    <source>
        <strain evidence="1 2">DSM 23737</strain>
    </source>
</reference>
<organism evidence="1 2">
    <name type="scientific">Alpinimonas psychrophila</name>
    <dbReference type="NCBI Taxonomy" id="748908"/>
    <lineage>
        <taxon>Bacteria</taxon>
        <taxon>Bacillati</taxon>
        <taxon>Actinomycetota</taxon>
        <taxon>Actinomycetes</taxon>
        <taxon>Micrococcales</taxon>
        <taxon>Microbacteriaceae</taxon>
        <taxon>Alpinimonas</taxon>
    </lineage>
</organism>
<dbReference type="EMBL" id="JACGWU010000007">
    <property type="protein sequence ID" value="MBA8829763.1"/>
    <property type="molecule type" value="Genomic_DNA"/>
</dbReference>
<proteinExistence type="predicted"/>
<evidence type="ECO:0000313" key="2">
    <source>
        <dbReference type="Proteomes" id="UP000524237"/>
    </source>
</evidence>
<keyword evidence="2" id="KW-1185">Reference proteome</keyword>
<evidence type="ECO:0000313" key="1">
    <source>
        <dbReference type="EMBL" id="MBA8829763.1"/>
    </source>
</evidence>
<gene>
    <name evidence="1" type="ORF">FB555_001879</name>
</gene>